<feature type="domain" description="tRNA (32-2'-O)-methyltransferase regulator THADA-like C-terminal TPR repeats region" evidence="6">
    <location>
        <begin position="1372"/>
        <end position="1556"/>
    </location>
</feature>
<evidence type="ECO:0000256" key="2">
    <source>
        <dbReference type="ARBA" id="ARBA00022694"/>
    </source>
</evidence>
<keyword evidence="2" id="KW-0819">tRNA processing</keyword>
<dbReference type="PANTHER" id="PTHR14387">
    <property type="entry name" value="THADA/DEATH RECEPTOR INTERACTING PROTEIN"/>
    <property type="match status" value="1"/>
</dbReference>
<dbReference type="Pfam" id="PF10350">
    <property type="entry name" value="DUF2428"/>
    <property type="match status" value="1"/>
</dbReference>
<evidence type="ECO:0000259" key="6">
    <source>
        <dbReference type="Pfam" id="PF25151"/>
    </source>
</evidence>
<evidence type="ECO:0000259" key="5">
    <source>
        <dbReference type="Pfam" id="PF25150"/>
    </source>
</evidence>
<dbReference type="InterPro" id="IPR056843">
    <property type="entry name" value="THADA-like_TPR"/>
</dbReference>
<dbReference type="InterPro" id="IPR019442">
    <property type="entry name" value="THADA/TRM732_DUF2428"/>
</dbReference>
<dbReference type="InParanoid" id="A0A2G5EP02"/>
<reference evidence="7 8" key="1">
    <citation type="submission" date="2017-09" db="EMBL/GenBank/DDBJ databases">
        <title>WGS assembly of Aquilegia coerulea Goldsmith.</title>
        <authorList>
            <person name="Hodges S."/>
            <person name="Kramer E."/>
            <person name="Nordborg M."/>
            <person name="Tomkins J."/>
            <person name="Borevitz J."/>
            <person name="Derieg N."/>
            <person name="Yan J."/>
            <person name="Mihaltcheva S."/>
            <person name="Hayes R.D."/>
            <person name="Rokhsar D."/>
        </authorList>
    </citation>
    <scope>NUCLEOTIDE SEQUENCE [LARGE SCALE GENOMIC DNA]</scope>
    <source>
        <strain evidence="8">cv. Goldsmith</strain>
    </source>
</reference>
<dbReference type="Proteomes" id="UP000230069">
    <property type="component" value="Unassembled WGS sequence"/>
</dbReference>
<dbReference type="FunCoup" id="A0A2G5EP02">
    <property type="interactions" value="2686"/>
</dbReference>
<dbReference type="InterPro" id="IPR051954">
    <property type="entry name" value="tRNA_methyltransferase_THADA"/>
</dbReference>
<feature type="compositionally biased region" description="Polar residues" evidence="3">
    <location>
        <begin position="1286"/>
        <end position="1304"/>
    </location>
</feature>
<evidence type="ECO:0000313" key="8">
    <source>
        <dbReference type="Proteomes" id="UP000230069"/>
    </source>
</evidence>
<evidence type="ECO:0000313" key="7">
    <source>
        <dbReference type="EMBL" id="PIA57440.1"/>
    </source>
</evidence>
<dbReference type="SUPFAM" id="SSF48371">
    <property type="entry name" value="ARM repeat"/>
    <property type="match status" value="1"/>
</dbReference>
<dbReference type="Pfam" id="PF25150">
    <property type="entry name" value="TPR_Trm732"/>
    <property type="match status" value="1"/>
</dbReference>
<dbReference type="InterPro" id="IPR016024">
    <property type="entry name" value="ARM-type_fold"/>
</dbReference>
<organism evidence="7 8">
    <name type="scientific">Aquilegia coerulea</name>
    <name type="common">Rocky mountain columbine</name>
    <dbReference type="NCBI Taxonomy" id="218851"/>
    <lineage>
        <taxon>Eukaryota</taxon>
        <taxon>Viridiplantae</taxon>
        <taxon>Streptophyta</taxon>
        <taxon>Embryophyta</taxon>
        <taxon>Tracheophyta</taxon>
        <taxon>Spermatophyta</taxon>
        <taxon>Magnoliopsida</taxon>
        <taxon>Ranunculales</taxon>
        <taxon>Ranunculaceae</taxon>
        <taxon>Thalictroideae</taxon>
        <taxon>Aquilegia</taxon>
    </lineage>
</organism>
<evidence type="ECO:0000256" key="3">
    <source>
        <dbReference type="SAM" id="MobiDB-lite"/>
    </source>
</evidence>
<comment type="similarity">
    <text evidence="1">Belongs to the THADA family.</text>
</comment>
<dbReference type="GO" id="GO:0030488">
    <property type="term" value="P:tRNA methylation"/>
    <property type="evidence" value="ECO:0007669"/>
    <property type="project" value="TreeGrafter"/>
</dbReference>
<dbReference type="InterPro" id="IPR056842">
    <property type="entry name" value="THADA-like_TPR_C"/>
</dbReference>
<protein>
    <submittedName>
        <fullName evidence="7">Uncharacterized protein</fullName>
    </submittedName>
</protein>
<dbReference type="GO" id="GO:0005829">
    <property type="term" value="C:cytosol"/>
    <property type="evidence" value="ECO:0007669"/>
    <property type="project" value="TreeGrafter"/>
</dbReference>
<gene>
    <name evidence="7" type="ORF">AQUCO_00600279v1</name>
</gene>
<dbReference type="PANTHER" id="PTHR14387:SF0">
    <property type="entry name" value="DUF2428 DOMAIN-CONTAINING PROTEIN"/>
    <property type="match status" value="1"/>
</dbReference>
<accession>A0A2G5EP02</accession>
<evidence type="ECO:0000256" key="1">
    <source>
        <dbReference type="ARBA" id="ARBA00010409"/>
    </source>
</evidence>
<evidence type="ECO:0000259" key="4">
    <source>
        <dbReference type="Pfam" id="PF10350"/>
    </source>
</evidence>
<dbReference type="EMBL" id="KZ305023">
    <property type="protein sequence ID" value="PIA57440.1"/>
    <property type="molecule type" value="Genomic_DNA"/>
</dbReference>
<dbReference type="Pfam" id="PF25151">
    <property type="entry name" value="TPR_Trm732_C"/>
    <property type="match status" value="1"/>
</dbReference>
<feature type="region of interest" description="Disordered" evidence="3">
    <location>
        <begin position="1286"/>
        <end position="1305"/>
    </location>
</feature>
<feature type="domain" description="DUF2428" evidence="4">
    <location>
        <begin position="1038"/>
        <end position="1370"/>
    </location>
</feature>
<proteinExistence type="inferred from homology"/>
<name>A0A2G5EP02_AQUCA</name>
<feature type="domain" description="tRNA (32-2'-O)-methyltransferase regulator THADA-like TPR repeats region" evidence="5">
    <location>
        <begin position="564"/>
        <end position="883"/>
    </location>
</feature>
<dbReference type="OrthoDB" id="73997at2759"/>
<keyword evidence="8" id="KW-1185">Reference proteome</keyword>
<sequence length="2222" mass="249132">MSAKWRALQHRHQYTYTAVIFPQAYIEKLYNLPLDIASLSFFSELKELISLNSIYAQVTAVKKLSSAFGELLSNNGETMVSEASQFYLEILFMENSLPLHRTLVSVLAKSRNFHSVIASCFLSLCDEYVVVSAKERRFLLSRVALSMMSCPKLGFLVDVVEKCSISIALDAAYGLKAVSMEVSNGSRPSPVAMEQCQEALSCLYYLLQRFPSRFTNSTDFQVNVVPEDSTISEIVMDAIISILKSSSFSRDSLVAAGVAFCAALQLCLTPEELQYFIVKNFFCHASINVVNCIKSKMGDLELKVSYKGDLYLELGKISVLSRLCLLRGILTAVPRNVLSTHIDLSGNGINGLGVDGFSNNTVWTILFDGILPELCNYCENPVDSHFNFHVLTVMQICFQQIKTLVSGNFVNVSESYNPLPEEMGSRVLRIIWDNLEDPLNQTVKQVHLIFDLFLDIQSTLTLPGGSERTKSFLHKTTSDLLRLGPRCKGRYVPLASLTKRLGAKTVLKMNEDLLFETIYAYIDDDVCCAATAFLKCLLECLRDECWRSDGVERGYMIFRGHFLPPIMYGLVSGVSKLRSNLNTYALSVALEVDVDSIFPMLEFISVGQNTEDSEVNSPELAGARMDLSVDQRVAALVSLLKVSRSLALIEGDIEYDKSSMLQEIDLSTENSNLFAHLCLKGENVKVPVKWLVLALTHVDETLRVDAAESLFLNPKTSSLPSHLELSLLKEAVPLNMRCCSTAFQMKWTSMFRKLFSRVRTALEREFKQGSRKPMICSESGEVVLNKNPKEILADRAKDLFQFMRWFSCFLFFSCYPSAPYERKVMAMELILIMINIWSVIQPAQSNCTSNPASFLYPYNEGLTLPDSALLLVGSIVDSWDRLRENSFRILLHYPTPLPGISSEDKVKEVITWAKQLVCSPRVRESDAGALTLRLIFRKYVLELGWIVGASVNVVCFHSQTELLNSAAEVPKSRCPVIEYILSLIDWLHVSVAEGEKDLSEACTNSFVHGVLLTLRYTFEELDWNSDVLFSSSSEMRDALEKLLELVKRITSLALWVISADAWHLPEDMDEDDAFISDIPVEMAVPESSSKPQATNSNPMDATVKQSEQVVMVGCWLAMKEVSLLLGTITRKIPLPTCSTADSTRNGYYLSDSSGSCPMTVSDVILDLKQLESIGNHFLEVLLKMKHNGAIDKTRAGFTALCNRLLCSNDPSLCKMTESWMEQLMQRTVAKGQTVDDLLRRSAGIPAGFIALFLSEPGGTPKKLLPRALRWLIDVANMSLPNPMEANHQNDGSGENLGMKSNHTSICADPTELDRSEKASKERHEGVIPTVHAFNVLRAAFNDTNLATDVSGFCAEALIISIRSFGSPYWEVRNSACLAYTALVRRMIGFLNVQKRESARRALTSVEFFHRYPTLHPFLFHELKIATELLGDGSSSHLEANISKVVHPSLCPVLILLSRLKPSMISCDTEDPLDPFLFMPFIRRCSTQSNLRVRVLASRALLGLVSNEKLPSVLLNIANGLPHTSNKRMNHPLPGPSERNIEKYASFNSIHGMLLQLCSLLDLNCKNLADVSKKDQILGDLIQVLKTCLWIGSPKVCPCSVLNISFLQLLNHILDIARTSKISRHIEVIRSILLELSAECLEEDVSPDSVFQDPAKAELHRQASVSYFNCVFQTTNKSAEEGYQMLHRHSLVFSSFKVSGAEKEVSGLQKRLILSMSDPLYDVRLVTLKWLLRFLESTGGSSNYPQSSSDIDSIHLWAETNLQPMLIQLLGKEDHPKCTCYILRILFTWNLQLFERPNSQLSADTVYVGGMDCDSVLKIWDLLMSLNKVVRHAKIREALLCCMGVCVKRFANLLKSSILLDIGGKNIVNISELERSERWGHIYECICSFVNIIRQHSASSETVNMRKAAADSMIASGLLGEAGHIYSFVSNSQIPSKDKCSFSPSEAPNLYACRILDLWFTCITLLEDEDVRLRERLAQDVQKCFTLNESSEKRHHLGAVSTQVEKVIEMSFEFLSSVFGHWLMYFDYLARCVLNTAVYTAKGDLVRRVFDKEIDNHHEEKLLICQICCLHLEKLPLSMSWGVGLPSCEVPTFLQKWRLRFYNQLISFASDYLTAEIGINWIGGPGNHKDVFIALYANLLGLHALSSCLFDRKSEICEPQLSDIVDLEGIISAFLRNPLISNLYLLVVQLHQRNCGFAIDPLGPKTSKDSYIWEGFDPYFLLR</sequence>
<dbReference type="STRING" id="218851.A0A2G5EP02"/>